<evidence type="ECO:0000313" key="2">
    <source>
        <dbReference type="EMBL" id="GIY44235.1"/>
    </source>
</evidence>
<proteinExistence type="predicted"/>
<keyword evidence="3" id="KW-1185">Reference proteome</keyword>
<dbReference type="EMBL" id="BPLR01011112">
    <property type="protein sequence ID" value="GIY44235.1"/>
    <property type="molecule type" value="Genomic_DNA"/>
</dbReference>
<evidence type="ECO:0000313" key="3">
    <source>
        <dbReference type="Proteomes" id="UP001054945"/>
    </source>
</evidence>
<dbReference type="AlphaFoldDB" id="A0AAV4TD90"/>
<comment type="caution">
    <text evidence="2">The sequence shown here is derived from an EMBL/GenBank/DDBJ whole genome shotgun (WGS) entry which is preliminary data.</text>
</comment>
<dbReference type="Proteomes" id="UP001054945">
    <property type="component" value="Unassembled WGS sequence"/>
</dbReference>
<gene>
    <name evidence="2" type="ORF">CEXT_137461</name>
</gene>
<accession>A0AAV4TD90</accession>
<reference evidence="2 3" key="1">
    <citation type="submission" date="2021-06" db="EMBL/GenBank/DDBJ databases">
        <title>Caerostris extrusa draft genome.</title>
        <authorList>
            <person name="Kono N."/>
            <person name="Arakawa K."/>
        </authorList>
    </citation>
    <scope>NUCLEOTIDE SEQUENCE [LARGE SCALE GENOMIC DNA]</scope>
</reference>
<sequence length="95" mass="11111">MKRYLETLFTNQGEPSFISPSRFSREWWPWTKEEVLPLRTQRKRHGTANKKIPGNSLHQSEEPSFLFRPVESALNVGESRNLHESTLMSNRLNGL</sequence>
<organism evidence="2 3">
    <name type="scientific">Caerostris extrusa</name>
    <name type="common">Bark spider</name>
    <name type="synonym">Caerostris bankana</name>
    <dbReference type="NCBI Taxonomy" id="172846"/>
    <lineage>
        <taxon>Eukaryota</taxon>
        <taxon>Metazoa</taxon>
        <taxon>Ecdysozoa</taxon>
        <taxon>Arthropoda</taxon>
        <taxon>Chelicerata</taxon>
        <taxon>Arachnida</taxon>
        <taxon>Araneae</taxon>
        <taxon>Araneomorphae</taxon>
        <taxon>Entelegynae</taxon>
        <taxon>Araneoidea</taxon>
        <taxon>Araneidae</taxon>
        <taxon>Caerostris</taxon>
    </lineage>
</organism>
<evidence type="ECO:0000256" key="1">
    <source>
        <dbReference type="SAM" id="MobiDB-lite"/>
    </source>
</evidence>
<feature type="region of interest" description="Disordered" evidence="1">
    <location>
        <begin position="41"/>
        <end position="62"/>
    </location>
</feature>
<protein>
    <submittedName>
        <fullName evidence="2">Uncharacterized protein</fullName>
    </submittedName>
</protein>
<name>A0AAV4TD90_CAEEX</name>